<dbReference type="InterPro" id="IPR000440">
    <property type="entry name" value="NADH_UbQ/plastoQ_OxRdtase_su3"/>
</dbReference>
<dbReference type="EMBL" id="BARS01020965">
    <property type="protein sequence ID" value="GAG12965.1"/>
    <property type="molecule type" value="Genomic_DNA"/>
</dbReference>
<dbReference type="GO" id="GO:0030964">
    <property type="term" value="C:NADH dehydrogenase complex"/>
    <property type="evidence" value="ECO:0007669"/>
    <property type="project" value="TreeGrafter"/>
</dbReference>
<keyword evidence="4 7" id="KW-0812">Transmembrane</keyword>
<dbReference type="InterPro" id="IPR038430">
    <property type="entry name" value="NDAH_ubi_oxred_su3_sf"/>
</dbReference>
<keyword evidence="5 7" id="KW-1133">Transmembrane helix</keyword>
<sequence>MPDSAISPYASIGVVIVLATAASLAFLIVSTVFGPKKRHGETKDGTYESGMPLVHDSRRRFNIRFYIVALLFLLFDVEVVFLWPWALVYFDSAANGQTVPLD</sequence>
<keyword evidence="6 7" id="KW-0472">Membrane</keyword>
<dbReference type="PANTHER" id="PTHR11058">
    <property type="entry name" value="NADH-UBIQUINONE OXIDOREDUCTASE CHAIN 3"/>
    <property type="match status" value="1"/>
</dbReference>
<feature type="non-terminal residue" evidence="8">
    <location>
        <position position="102"/>
    </location>
</feature>
<evidence type="ECO:0008006" key="9">
    <source>
        <dbReference type="Google" id="ProtNLM"/>
    </source>
</evidence>
<reference evidence="8" key="1">
    <citation type="journal article" date="2014" name="Front. Microbiol.">
        <title>High frequency of phylogenetically diverse reductive dehalogenase-homologous genes in deep subseafloor sedimentary metagenomes.</title>
        <authorList>
            <person name="Kawai M."/>
            <person name="Futagami T."/>
            <person name="Toyoda A."/>
            <person name="Takaki Y."/>
            <person name="Nishi S."/>
            <person name="Hori S."/>
            <person name="Arai W."/>
            <person name="Tsubouchi T."/>
            <person name="Morono Y."/>
            <person name="Uchiyama I."/>
            <person name="Ito T."/>
            <person name="Fujiyama A."/>
            <person name="Inagaki F."/>
            <person name="Takami H."/>
        </authorList>
    </citation>
    <scope>NUCLEOTIDE SEQUENCE</scope>
    <source>
        <strain evidence="8">Expedition CK06-06</strain>
    </source>
</reference>
<organism evidence="8">
    <name type="scientific">marine sediment metagenome</name>
    <dbReference type="NCBI Taxonomy" id="412755"/>
    <lineage>
        <taxon>unclassified sequences</taxon>
        <taxon>metagenomes</taxon>
        <taxon>ecological metagenomes</taxon>
    </lineage>
</organism>
<evidence type="ECO:0000256" key="5">
    <source>
        <dbReference type="ARBA" id="ARBA00022989"/>
    </source>
</evidence>
<evidence type="ECO:0000256" key="7">
    <source>
        <dbReference type="SAM" id="Phobius"/>
    </source>
</evidence>
<dbReference type="Pfam" id="PF00507">
    <property type="entry name" value="Oxidored_q4"/>
    <property type="match status" value="1"/>
</dbReference>
<evidence type="ECO:0000256" key="3">
    <source>
        <dbReference type="ARBA" id="ARBA00022448"/>
    </source>
</evidence>
<comment type="similarity">
    <text evidence="2">Belongs to the complex I subunit 3 family.</text>
</comment>
<comment type="subcellular location">
    <subcellularLocation>
        <location evidence="1">Membrane</location>
    </subcellularLocation>
</comment>
<evidence type="ECO:0000313" key="8">
    <source>
        <dbReference type="EMBL" id="GAG12965.1"/>
    </source>
</evidence>
<comment type="caution">
    <text evidence="8">The sequence shown here is derived from an EMBL/GenBank/DDBJ whole genome shotgun (WGS) entry which is preliminary data.</text>
</comment>
<keyword evidence="3" id="KW-0813">Transport</keyword>
<evidence type="ECO:0000256" key="6">
    <source>
        <dbReference type="ARBA" id="ARBA00023136"/>
    </source>
</evidence>
<feature type="transmembrane region" description="Helical" evidence="7">
    <location>
        <begin position="12"/>
        <end position="33"/>
    </location>
</feature>
<protein>
    <recommendedName>
        <fullName evidence="9">NADH-quinone oxidoreductase subunit</fullName>
    </recommendedName>
</protein>
<dbReference type="Gene3D" id="1.20.58.1610">
    <property type="entry name" value="NADH:ubiquinone/plastoquinone oxidoreductase, chain 3"/>
    <property type="match status" value="1"/>
</dbReference>
<evidence type="ECO:0000256" key="1">
    <source>
        <dbReference type="ARBA" id="ARBA00004370"/>
    </source>
</evidence>
<evidence type="ECO:0000256" key="2">
    <source>
        <dbReference type="ARBA" id="ARBA00008472"/>
    </source>
</evidence>
<evidence type="ECO:0000256" key="4">
    <source>
        <dbReference type="ARBA" id="ARBA00022692"/>
    </source>
</evidence>
<dbReference type="AlphaFoldDB" id="X0V4F7"/>
<gene>
    <name evidence="8" type="ORF">S01H1_33749</name>
</gene>
<name>X0V4F7_9ZZZZ</name>
<feature type="transmembrane region" description="Helical" evidence="7">
    <location>
        <begin position="65"/>
        <end position="86"/>
    </location>
</feature>
<dbReference type="PANTHER" id="PTHR11058:SF9">
    <property type="entry name" value="NADH-UBIQUINONE OXIDOREDUCTASE CHAIN 3"/>
    <property type="match status" value="1"/>
</dbReference>
<dbReference type="GO" id="GO:0008137">
    <property type="term" value="F:NADH dehydrogenase (ubiquinone) activity"/>
    <property type="evidence" value="ECO:0007669"/>
    <property type="project" value="InterPro"/>
</dbReference>
<proteinExistence type="inferred from homology"/>
<accession>X0V4F7</accession>